<accession>A0AAW2QMY3</accession>
<evidence type="ECO:0000313" key="11">
    <source>
        <dbReference type="EMBL" id="KAL0369327.1"/>
    </source>
</evidence>
<dbReference type="EMBL" id="JACGWM010000006">
    <property type="protein sequence ID" value="KAL0369327.1"/>
    <property type="molecule type" value="Genomic_DNA"/>
</dbReference>
<evidence type="ECO:0000256" key="10">
    <source>
        <dbReference type="RuleBase" id="RU000487"/>
    </source>
</evidence>
<dbReference type="FunFam" id="3.30.420.40:FF:000404">
    <property type="entry name" value="Major actin"/>
    <property type="match status" value="1"/>
</dbReference>
<dbReference type="FunFam" id="3.30.420.40:FF:000291">
    <property type="entry name" value="Actin, alpha skeletal muscle"/>
    <property type="match status" value="1"/>
</dbReference>
<keyword evidence="5" id="KW-0547">Nucleotide-binding</keyword>
<reference evidence="11" key="2">
    <citation type="journal article" date="2024" name="Plant">
        <title>Genomic evolution and insights into agronomic trait innovations of Sesamum species.</title>
        <authorList>
            <person name="Miao H."/>
            <person name="Wang L."/>
            <person name="Qu L."/>
            <person name="Liu H."/>
            <person name="Sun Y."/>
            <person name="Le M."/>
            <person name="Wang Q."/>
            <person name="Wei S."/>
            <person name="Zheng Y."/>
            <person name="Lin W."/>
            <person name="Duan Y."/>
            <person name="Cao H."/>
            <person name="Xiong S."/>
            <person name="Wang X."/>
            <person name="Wei L."/>
            <person name="Li C."/>
            <person name="Ma Q."/>
            <person name="Ju M."/>
            <person name="Zhao R."/>
            <person name="Li G."/>
            <person name="Mu C."/>
            <person name="Tian Q."/>
            <person name="Mei H."/>
            <person name="Zhang T."/>
            <person name="Gao T."/>
            <person name="Zhang H."/>
        </authorList>
    </citation>
    <scope>NUCLEOTIDE SEQUENCE</scope>
    <source>
        <strain evidence="11">KEN8</strain>
    </source>
</reference>
<dbReference type="GO" id="GO:0005524">
    <property type="term" value="F:ATP binding"/>
    <property type="evidence" value="ECO:0007669"/>
    <property type="project" value="UniProtKB-KW"/>
</dbReference>
<dbReference type="SMART" id="SM00268">
    <property type="entry name" value="ACTIN"/>
    <property type="match status" value="1"/>
</dbReference>
<dbReference type="PANTHER" id="PTHR11937">
    <property type="entry name" value="ACTIN"/>
    <property type="match status" value="1"/>
</dbReference>
<evidence type="ECO:0000256" key="1">
    <source>
        <dbReference type="ARBA" id="ARBA00003780"/>
    </source>
</evidence>
<keyword evidence="4" id="KW-0963">Cytoplasm</keyword>
<evidence type="ECO:0000256" key="9">
    <source>
        <dbReference type="ARBA" id="ARBA00049360"/>
    </source>
</evidence>
<evidence type="ECO:0000256" key="4">
    <source>
        <dbReference type="ARBA" id="ARBA00022490"/>
    </source>
</evidence>
<comment type="catalytic activity">
    <reaction evidence="9">
        <text>ATP + H2O = ADP + phosphate + H(+)</text>
        <dbReference type="Rhea" id="RHEA:13065"/>
        <dbReference type="ChEBI" id="CHEBI:15377"/>
        <dbReference type="ChEBI" id="CHEBI:15378"/>
        <dbReference type="ChEBI" id="CHEBI:30616"/>
        <dbReference type="ChEBI" id="CHEBI:43474"/>
        <dbReference type="ChEBI" id="CHEBI:456216"/>
    </reaction>
</comment>
<dbReference type="PRINTS" id="PR00190">
    <property type="entry name" value="ACTIN"/>
</dbReference>
<protein>
    <submittedName>
        <fullName evidence="11">Actin</fullName>
    </submittedName>
</protein>
<keyword evidence="7" id="KW-0067">ATP-binding</keyword>
<proteinExistence type="inferred from homology"/>
<organism evidence="11">
    <name type="scientific">Sesamum calycinum</name>
    <dbReference type="NCBI Taxonomy" id="2727403"/>
    <lineage>
        <taxon>Eukaryota</taxon>
        <taxon>Viridiplantae</taxon>
        <taxon>Streptophyta</taxon>
        <taxon>Embryophyta</taxon>
        <taxon>Tracheophyta</taxon>
        <taxon>Spermatophyta</taxon>
        <taxon>Magnoliopsida</taxon>
        <taxon>eudicotyledons</taxon>
        <taxon>Gunneridae</taxon>
        <taxon>Pentapetalae</taxon>
        <taxon>asterids</taxon>
        <taxon>lamiids</taxon>
        <taxon>Lamiales</taxon>
        <taxon>Pedaliaceae</taxon>
        <taxon>Sesamum</taxon>
    </lineage>
</organism>
<evidence type="ECO:0000256" key="3">
    <source>
        <dbReference type="ARBA" id="ARBA00006752"/>
    </source>
</evidence>
<dbReference type="InterPro" id="IPR004001">
    <property type="entry name" value="Actin_CS"/>
</dbReference>
<dbReference type="PROSITE" id="PS00406">
    <property type="entry name" value="ACTINS_1"/>
    <property type="match status" value="1"/>
</dbReference>
<dbReference type="Gene3D" id="3.30.420.40">
    <property type="match status" value="3"/>
</dbReference>
<dbReference type="FunFam" id="2.30.36.70:FF:000001">
    <property type="entry name" value="Actin, alpha skeletal muscle"/>
    <property type="match status" value="1"/>
</dbReference>
<comment type="function">
    <text evidence="1">Actins are highly conserved proteins that are involved in various types of cell motility and are ubiquitously expressed in all eukaryotic cells. Essential component of cell cytoskeleton; plays an important role in cytoplasmic streaming, cell shape determination, cell division, organelle movement and extension growth.</text>
</comment>
<dbReference type="InterPro" id="IPR020902">
    <property type="entry name" value="Actin/actin-like_CS"/>
</dbReference>
<comment type="subcellular location">
    <subcellularLocation>
        <location evidence="2">Cytoplasm</location>
        <location evidence="2">Cytoskeleton</location>
    </subcellularLocation>
</comment>
<evidence type="ECO:0000256" key="8">
    <source>
        <dbReference type="ARBA" id="ARBA00023212"/>
    </source>
</evidence>
<reference evidence="11" key="1">
    <citation type="submission" date="2020-06" db="EMBL/GenBank/DDBJ databases">
        <authorList>
            <person name="Li T."/>
            <person name="Hu X."/>
            <person name="Zhang T."/>
            <person name="Song X."/>
            <person name="Zhang H."/>
            <person name="Dai N."/>
            <person name="Sheng W."/>
            <person name="Hou X."/>
            <person name="Wei L."/>
        </authorList>
    </citation>
    <scope>NUCLEOTIDE SEQUENCE</scope>
    <source>
        <strain evidence="11">KEN8</strain>
        <tissue evidence="11">Leaf</tissue>
    </source>
</reference>
<dbReference type="Pfam" id="PF00022">
    <property type="entry name" value="Actin"/>
    <property type="match status" value="1"/>
</dbReference>
<sequence>MAEGEDIQPLVVDNGTGMVKAGFAGDDAPRAVFPSIVGRPRHTGVMVGMGQKDAYVGDEAQSKRGILTLKYPIEHGIVSNWDDMEKIWHHTFYNELRVAPEEHPVLLTEAPLNPKANREKMTQIMFETFNVPAMYVAIQAVLSLYASGRTTGIVLDSGDGVSHTVPIYEGYALPHAILRLDLAGRDLTDYLMKILTEREKSYELPDGQVITIGAERFRCPEVLFQPSLIGMEAAGIHETTYNSIMKCDVDIRKDLYGNIVLSGGSTMFPGIADRMSKEITALAPSSMKIKVVAPPERKYSVWIGGSILASLSTFQQSVKFLLKLSVRIGFKFCLSNLCGFQRESMMSLVLQLFTGSVSKPGYSSDKELTCMSYIKDIFARGTNARFFPKFRETAVLLVFHSSKSECSVGWLAVMK</sequence>
<evidence type="ECO:0000256" key="6">
    <source>
        <dbReference type="ARBA" id="ARBA00022801"/>
    </source>
</evidence>
<gene>
    <name evidence="11" type="ORF">Scaly_1151600</name>
</gene>
<comment type="caution">
    <text evidence="11">The sequence shown here is derived from an EMBL/GenBank/DDBJ whole genome shotgun (WGS) entry which is preliminary data.</text>
</comment>
<dbReference type="GO" id="GO:0016787">
    <property type="term" value="F:hydrolase activity"/>
    <property type="evidence" value="ECO:0007669"/>
    <property type="project" value="UniProtKB-KW"/>
</dbReference>
<comment type="similarity">
    <text evidence="3 10">Belongs to the actin family.</text>
</comment>
<dbReference type="AlphaFoldDB" id="A0AAW2QMY3"/>
<evidence type="ECO:0000256" key="7">
    <source>
        <dbReference type="ARBA" id="ARBA00022840"/>
    </source>
</evidence>
<evidence type="ECO:0000256" key="2">
    <source>
        <dbReference type="ARBA" id="ARBA00004245"/>
    </source>
</evidence>
<dbReference type="GO" id="GO:0048731">
    <property type="term" value="P:system development"/>
    <property type="evidence" value="ECO:0007669"/>
    <property type="project" value="UniProtKB-ARBA"/>
</dbReference>
<dbReference type="PROSITE" id="PS01132">
    <property type="entry name" value="ACTINS_ACT_LIKE"/>
    <property type="match status" value="1"/>
</dbReference>
<dbReference type="InterPro" id="IPR004000">
    <property type="entry name" value="Actin"/>
</dbReference>
<keyword evidence="8" id="KW-0206">Cytoskeleton</keyword>
<dbReference type="InterPro" id="IPR043129">
    <property type="entry name" value="ATPase_NBD"/>
</dbReference>
<name>A0AAW2QMY3_9LAMI</name>
<evidence type="ECO:0000256" key="5">
    <source>
        <dbReference type="ARBA" id="ARBA00022741"/>
    </source>
</evidence>
<dbReference type="GO" id="GO:0005856">
    <property type="term" value="C:cytoskeleton"/>
    <property type="evidence" value="ECO:0007669"/>
    <property type="project" value="UniProtKB-SubCell"/>
</dbReference>
<keyword evidence="6" id="KW-0378">Hydrolase</keyword>
<dbReference type="SUPFAM" id="SSF53067">
    <property type="entry name" value="Actin-like ATPase domain"/>
    <property type="match status" value="2"/>
</dbReference>
<dbReference type="Gene3D" id="2.30.36.70">
    <property type="entry name" value="Actin, Chain A, domain 2"/>
    <property type="match status" value="1"/>
</dbReference>